<dbReference type="AlphaFoldDB" id="A0A4R1HZ26"/>
<dbReference type="GO" id="GO:0015833">
    <property type="term" value="P:peptide transport"/>
    <property type="evidence" value="ECO:0007669"/>
    <property type="project" value="TreeGrafter"/>
</dbReference>
<dbReference type="InterPro" id="IPR006311">
    <property type="entry name" value="TAT_signal"/>
</dbReference>
<sequence length="506" mass="54227">MTRPLGRRSVLAGALGVAALPLVTACGGGTTGGGEPLRVAIAGRGAKENLDPHVAPQFVDQIRARACFDTLVGYTPEMTAVPRLAESWEVDATGTRWRIRLRRTRWHDGRPFTAADVLYSFRRIADPATTATAAQLYADVDVTASRAVSDTDVEVVLGNPNFLFPLSWGATGTEIVPQGTTSFANPVGTGPFRYVSFSPDAPARYRSYDGYWGGPPPSPELEIVPIADEQARLGALLSGQVACVYGLEPASGRRISDDGRVRLLAAADSNHQYLCLKVDRPPFSDPRLRDAVRYGIDRDALVRVVLLGRGRVGNDLRGRGAQYYDAGIPQVVRDVDRARSLVDAAGARGREVELLVSTLEPTFVPAARLITEQLAEIGLRATTRTVPASDYYGEVRRTGAAAATSGGRLPIPDYVGRKLVTSGTGNFTGWKDPEVDRLYTRAVSTTDEAARTQAFADVQRRLHEASGNIVWGVGDALSAISADLTGVPDAVPNTADWGRFDKAVLG</sequence>
<dbReference type="InterPro" id="IPR000914">
    <property type="entry name" value="SBP_5_dom"/>
</dbReference>
<dbReference type="CDD" id="cd08503">
    <property type="entry name" value="PBP2_NikA_DppA_OppA_like_17"/>
    <property type="match status" value="1"/>
</dbReference>
<dbReference type="PANTHER" id="PTHR30290:SF10">
    <property type="entry name" value="PERIPLASMIC OLIGOPEPTIDE-BINDING PROTEIN-RELATED"/>
    <property type="match status" value="1"/>
</dbReference>
<comment type="subcellular location">
    <subcellularLocation>
        <location evidence="1">Cell envelope</location>
    </subcellularLocation>
</comment>
<feature type="signal peptide" evidence="5">
    <location>
        <begin position="1"/>
        <end position="25"/>
    </location>
</feature>
<organism evidence="7 8">
    <name type="scientific">Pseudonocardia endophytica</name>
    <dbReference type="NCBI Taxonomy" id="401976"/>
    <lineage>
        <taxon>Bacteria</taxon>
        <taxon>Bacillati</taxon>
        <taxon>Actinomycetota</taxon>
        <taxon>Actinomycetes</taxon>
        <taxon>Pseudonocardiales</taxon>
        <taxon>Pseudonocardiaceae</taxon>
        <taxon>Pseudonocardia</taxon>
    </lineage>
</organism>
<dbReference type="InterPro" id="IPR039424">
    <property type="entry name" value="SBP_5"/>
</dbReference>
<dbReference type="PIRSF" id="PIRSF002741">
    <property type="entry name" value="MppA"/>
    <property type="match status" value="1"/>
</dbReference>
<keyword evidence="4 5" id="KW-0732">Signal</keyword>
<evidence type="ECO:0000256" key="2">
    <source>
        <dbReference type="ARBA" id="ARBA00005695"/>
    </source>
</evidence>
<dbReference type="GO" id="GO:0043190">
    <property type="term" value="C:ATP-binding cassette (ABC) transporter complex"/>
    <property type="evidence" value="ECO:0007669"/>
    <property type="project" value="InterPro"/>
</dbReference>
<evidence type="ECO:0000313" key="7">
    <source>
        <dbReference type="EMBL" id="TCK22842.1"/>
    </source>
</evidence>
<evidence type="ECO:0000259" key="6">
    <source>
        <dbReference type="Pfam" id="PF00496"/>
    </source>
</evidence>
<dbReference type="GO" id="GO:0042597">
    <property type="term" value="C:periplasmic space"/>
    <property type="evidence" value="ECO:0007669"/>
    <property type="project" value="UniProtKB-ARBA"/>
</dbReference>
<dbReference type="PROSITE" id="PS51318">
    <property type="entry name" value="TAT"/>
    <property type="match status" value="1"/>
</dbReference>
<proteinExistence type="inferred from homology"/>
<evidence type="ECO:0000256" key="3">
    <source>
        <dbReference type="ARBA" id="ARBA00022448"/>
    </source>
</evidence>
<evidence type="ECO:0000256" key="1">
    <source>
        <dbReference type="ARBA" id="ARBA00004196"/>
    </source>
</evidence>
<dbReference type="Gene3D" id="3.10.105.10">
    <property type="entry name" value="Dipeptide-binding Protein, Domain 3"/>
    <property type="match status" value="1"/>
</dbReference>
<comment type="similarity">
    <text evidence="2">Belongs to the bacterial solute-binding protein 5 family.</text>
</comment>
<comment type="caution">
    <text evidence="7">The sequence shown here is derived from an EMBL/GenBank/DDBJ whole genome shotgun (WGS) entry which is preliminary data.</text>
</comment>
<name>A0A4R1HZ26_PSEEN</name>
<dbReference type="GO" id="GO:1904680">
    <property type="term" value="F:peptide transmembrane transporter activity"/>
    <property type="evidence" value="ECO:0007669"/>
    <property type="project" value="TreeGrafter"/>
</dbReference>
<dbReference type="GO" id="GO:0030313">
    <property type="term" value="C:cell envelope"/>
    <property type="evidence" value="ECO:0007669"/>
    <property type="project" value="UniProtKB-SubCell"/>
</dbReference>
<reference evidence="7 8" key="1">
    <citation type="submission" date="2019-03" db="EMBL/GenBank/DDBJ databases">
        <title>Sequencing the genomes of 1000 actinobacteria strains.</title>
        <authorList>
            <person name="Klenk H.-P."/>
        </authorList>
    </citation>
    <scope>NUCLEOTIDE SEQUENCE [LARGE SCALE GENOMIC DNA]</scope>
    <source>
        <strain evidence="7 8">DSM 44969</strain>
    </source>
</reference>
<keyword evidence="8" id="KW-1185">Reference proteome</keyword>
<keyword evidence="3" id="KW-0813">Transport</keyword>
<dbReference type="Pfam" id="PF00496">
    <property type="entry name" value="SBP_bac_5"/>
    <property type="match status" value="1"/>
</dbReference>
<dbReference type="Proteomes" id="UP000295560">
    <property type="component" value="Unassembled WGS sequence"/>
</dbReference>
<feature type="domain" description="Solute-binding protein family 5" evidence="6">
    <location>
        <begin position="80"/>
        <end position="399"/>
    </location>
</feature>
<dbReference type="EMBL" id="SMFZ01000002">
    <property type="protein sequence ID" value="TCK22842.1"/>
    <property type="molecule type" value="Genomic_DNA"/>
</dbReference>
<protein>
    <submittedName>
        <fullName evidence="7">Peptide/nickel transport system substrate-binding protein</fullName>
    </submittedName>
</protein>
<dbReference type="InterPro" id="IPR030678">
    <property type="entry name" value="Peptide/Ni-bd"/>
</dbReference>
<dbReference type="SUPFAM" id="SSF53850">
    <property type="entry name" value="Periplasmic binding protein-like II"/>
    <property type="match status" value="1"/>
</dbReference>
<accession>A0A4R1HZ26</accession>
<feature type="chain" id="PRO_5038428104" evidence="5">
    <location>
        <begin position="26"/>
        <end position="506"/>
    </location>
</feature>
<evidence type="ECO:0000256" key="5">
    <source>
        <dbReference type="SAM" id="SignalP"/>
    </source>
</evidence>
<gene>
    <name evidence="7" type="ORF">EV378_6853</name>
</gene>
<evidence type="ECO:0000256" key="4">
    <source>
        <dbReference type="ARBA" id="ARBA00022729"/>
    </source>
</evidence>
<dbReference type="PANTHER" id="PTHR30290">
    <property type="entry name" value="PERIPLASMIC BINDING COMPONENT OF ABC TRANSPORTER"/>
    <property type="match status" value="1"/>
</dbReference>
<dbReference type="PROSITE" id="PS51257">
    <property type="entry name" value="PROKAR_LIPOPROTEIN"/>
    <property type="match status" value="1"/>
</dbReference>
<dbReference type="Gene3D" id="3.40.190.10">
    <property type="entry name" value="Periplasmic binding protein-like II"/>
    <property type="match status" value="1"/>
</dbReference>
<evidence type="ECO:0000313" key="8">
    <source>
        <dbReference type="Proteomes" id="UP000295560"/>
    </source>
</evidence>
<dbReference type="RefSeq" id="WP_165922613.1">
    <property type="nucleotide sequence ID" value="NZ_SMFZ01000002.1"/>
</dbReference>